<evidence type="ECO:0000313" key="7">
    <source>
        <dbReference type="Proteomes" id="UP000749559"/>
    </source>
</evidence>
<feature type="region of interest" description="Disordered" evidence="5">
    <location>
        <begin position="1630"/>
        <end position="1655"/>
    </location>
</feature>
<sequence length="1756" mass="202989">MSHVKDEDVLVQNVFELRKRLQKTEQSLKKINSIEKGTHSLRRHSPDRDRPPPLRLEDLTPDHMSDWDAERTELLSARSTGSASIPLGASFMDYKRNAPTFSTPREGKRPNAPSVTSSMIDYENETLRKKLRVLREENSHLVSQNGTLLKELEKTGIQLQESSMQVRQLSNEVSLTRSMKPEYEEKIISLEAETEAQEKALRDAEERCELSQKELYETKKSLQYIHTDSHTTKQCLQKLQLECADLKRTVDEERKIRKRAENQRDDALQNAEVLQENLETYQRRSRDNIQKQHSTEDQLRDRLTQANSNLDDLRERLATSTKEREELRVNLAQANREREDFRVSLAESNTEREDLLENTMQLRSHVTDLEEELRRHRDSSESDKEDKSNLESQLTDLRNKFSKQSKHVDRLENDLKLLEDFHAENTELRVQLEQQDSIRLENTEIRQETIDLRSQNIELRTKVANQQEKLEKCQREIDDTHMQLQQLETLALRVQDERKTNNSSPLPTKAAGDSNIGDNYDINISPSKAKSTIADLKLKLAMKESEVQQLQASLQSRSTSGDRAQSQMDGLRSELISIVEKNRIGDRKMQELENIIQRIEAERTRQASQILELRGHLLDKEAQCESLEQRLTQKGVQLTEIQAEFGEKSTDMTSLERELRKKTTQILTLEHQLDEKVAEFTQHVTKLSELEEELSERTNELKKLQAESSERNHELIQATSMMSKMKELHSEQCQEYESSIDTLQKNLEEQTASRLALESQHRQTQQELLEKSLLFEKSKEKLESTEQELEAKTKNTSEALVSLEEQATVGANKIRSLETALTMCKDELKIYIDQLDDSKSRYDREMARKTEEISHLDKLLKDKHRECIDKDGQILELDRALQERLHMLQQSSGRIAELEDSQSELENQVSKLRQDLLKEKSASNEEINNLERKLHQACMDIEEKSSQLGTLSERIRDLESEKREMEDEKSEIACELDQMRKEGENKETKIESLELELREAKAYMEQRVDKLAEVEDLLHRSDADLKQKCQMVETMDIELRKAQTEIQQAGGQLEELHGVLTRTRSEIRNKDTIMQNMKDSLRQSSDEIHEKDHHIEEMEQALKDRQWELQQRAAQVTQLDMTIKEHRSDMEHQIVRLESALKKSNAELKQRSSQLADVDDKCQNFKNQLKDKTLELAHAEQNLRKLKIEAENKSAKIEELEHVISQHKSKGEELKEESREIGQQLRVAREEIQRKHQEITENRKLLSQSQNEQDRLARELDDAIVMSQNKDADNARLAEELGAAKAREVQADTRTAAEVRRLRNELDLLQHQHKQEIATLQQTYNDTMTLKDEEGSQYRVKVKHLEGQIENLHDELRHAQGEVMRLKNTLNVKKNDIDALNETIVIKEGEMARLEAKVSGYERATFGAMGSAKKTPQHNHNRSSSMKSLNNIMQQNIPTVGEILSRNSPNITHNATNPVMRRSSSTHDIYSHSYSPNSSFVLEDPRETFQSNKRSKDHDDRRTDSLRGHLFNQYRKKPYQSHSNDQEFSNGDMTDSSNISGVYALSSDTEDLETFQGMLQHVNKMYSKIPVPSRTRPLSGDTVQNTAISNGSSKSKKTPSQFSLSPMKAVHYEDNIVTQVSLENDTMAHDTLTEPGNELNTPGNETDEQDFQNGPSDNVLDFGYSESRNMGGQSVYREKNGHGLGHEVYISDDLQLGEASSSLKQQLQEQKAKFHAVREVQKQASLNPEQCLEDMQRKLQANERRRQKIQGSLQKT</sequence>
<feature type="region of interest" description="Disordered" evidence="5">
    <location>
        <begin position="1723"/>
        <end position="1756"/>
    </location>
</feature>
<gene>
    <name evidence="6" type="ORF">OFUS_LOCUS12133</name>
</gene>
<feature type="compositionally biased region" description="Basic and acidic residues" evidence="5">
    <location>
        <begin position="1494"/>
        <end position="1507"/>
    </location>
</feature>
<feature type="coiled-coil region" evidence="4">
    <location>
        <begin position="456"/>
        <end position="490"/>
    </location>
</feature>
<feature type="compositionally biased region" description="Polar residues" evidence="5">
    <location>
        <begin position="1581"/>
        <end position="1602"/>
    </location>
</feature>
<evidence type="ECO:0000256" key="4">
    <source>
        <dbReference type="SAM" id="Coils"/>
    </source>
</evidence>
<feature type="compositionally biased region" description="Basic and acidic residues" evidence="5">
    <location>
        <begin position="1734"/>
        <end position="1744"/>
    </location>
</feature>
<feature type="region of interest" description="Disordered" evidence="5">
    <location>
        <begin position="28"/>
        <end position="63"/>
    </location>
</feature>
<feature type="region of interest" description="Disordered" evidence="5">
    <location>
        <begin position="1448"/>
        <end position="1536"/>
    </location>
</feature>
<keyword evidence="2" id="KW-0963">Cytoplasm</keyword>
<keyword evidence="3 4" id="KW-0175">Coiled coil</keyword>
<dbReference type="EMBL" id="CAIIXF020000006">
    <property type="protein sequence ID" value="CAH1786187.1"/>
    <property type="molecule type" value="Genomic_DNA"/>
</dbReference>
<dbReference type="GO" id="GO:0005737">
    <property type="term" value="C:cytoplasm"/>
    <property type="evidence" value="ECO:0007669"/>
    <property type="project" value="UniProtKB-SubCell"/>
</dbReference>
<organism evidence="6 7">
    <name type="scientific">Owenia fusiformis</name>
    <name type="common">Polychaete worm</name>
    <dbReference type="NCBI Taxonomy" id="6347"/>
    <lineage>
        <taxon>Eukaryota</taxon>
        <taxon>Metazoa</taxon>
        <taxon>Spiralia</taxon>
        <taxon>Lophotrochozoa</taxon>
        <taxon>Annelida</taxon>
        <taxon>Polychaeta</taxon>
        <taxon>Sedentaria</taxon>
        <taxon>Canalipalpata</taxon>
        <taxon>Sabellida</taxon>
        <taxon>Oweniida</taxon>
        <taxon>Oweniidae</taxon>
        <taxon>Owenia</taxon>
    </lineage>
</organism>
<feature type="coiled-coil region" evidence="4">
    <location>
        <begin position="582"/>
        <end position="806"/>
    </location>
</feature>
<proteinExistence type="predicted"/>
<reference evidence="6" key="1">
    <citation type="submission" date="2022-03" db="EMBL/GenBank/DDBJ databases">
        <authorList>
            <person name="Martin C."/>
        </authorList>
    </citation>
    <scope>NUCLEOTIDE SEQUENCE</scope>
</reference>
<feature type="compositionally biased region" description="Basic and acidic residues" evidence="5">
    <location>
        <begin position="368"/>
        <end position="389"/>
    </location>
</feature>
<comment type="caution">
    <text evidence="6">The sequence shown here is derived from an EMBL/GenBank/DDBJ whole genome shotgun (WGS) entry which is preliminary data.</text>
</comment>
<feature type="coiled-coil region" evidence="4">
    <location>
        <begin position="1127"/>
        <end position="1249"/>
    </location>
</feature>
<dbReference type="OrthoDB" id="6286953at2759"/>
<dbReference type="PANTHER" id="PTHR18875:SF8">
    <property type="entry name" value="COILED-COIL DOMAIN-CONTAINING PROTEIN 18"/>
    <property type="match status" value="1"/>
</dbReference>
<feature type="compositionally biased region" description="Polar residues" evidence="5">
    <location>
        <begin position="1520"/>
        <end position="1536"/>
    </location>
</feature>
<protein>
    <submittedName>
        <fullName evidence="6">Uncharacterized protein</fullName>
    </submittedName>
</protein>
<evidence type="ECO:0000256" key="3">
    <source>
        <dbReference type="ARBA" id="ARBA00023054"/>
    </source>
</evidence>
<feature type="coiled-coil region" evidence="4">
    <location>
        <begin position="888"/>
        <end position="1010"/>
    </location>
</feature>
<feature type="region of interest" description="Disordered" evidence="5">
    <location>
        <begin position="368"/>
        <end position="391"/>
    </location>
</feature>
<dbReference type="PANTHER" id="PTHR18875">
    <property type="entry name" value="SARCOMA ANTIGEN NY-SAR-24/CYTOSKELETAL PROTEIN SOJO"/>
    <property type="match status" value="1"/>
</dbReference>
<comment type="subcellular location">
    <subcellularLocation>
        <location evidence="1">Cytoplasm</location>
    </subcellularLocation>
</comment>
<evidence type="ECO:0000256" key="1">
    <source>
        <dbReference type="ARBA" id="ARBA00004496"/>
    </source>
</evidence>
<evidence type="ECO:0000256" key="5">
    <source>
        <dbReference type="SAM" id="MobiDB-lite"/>
    </source>
</evidence>
<accession>A0A8S4NWJ7</accession>
<feature type="coiled-coil region" evidence="4">
    <location>
        <begin position="1299"/>
        <end position="1404"/>
    </location>
</feature>
<name>A0A8S4NWJ7_OWEFU</name>
<keyword evidence="7" id="KW-1185">Reference proteome</keyword>
<evidence type="ECO:0000256" key="2">
    <source>
        <dbReference type="ARBA" id="ARBA00022490"/>
    </source>
</evidence>
<feature type="region of interest" description="Disordered" evidence="5">
    <location>
        <begin position="495"/>
        <end position="515"/>
    </location>
</feature>
<dbReference type="Proteomes" id="UP000749559">
    <property type="component" value="Unassembled WGS sequence"/>
</dbReference>
<feature type="region of interest" description="Disordered" evidence="5">
    <location>
        <begin position="1570"/>
        <end position="1602"/>
    </location>
</feature>
<evidence type="ECO:0000313" key="6">
    <source>
        <dbReference type="EMBL" id="CAH1786187.1"/>
    </source>
</evidence>
<feature type="compositionally biased region" description="Polar residues" evidence="5">
    <location>
        <begin position="1448"/>
        <end position="1480"/>
    </location>
</feature>